<evidence type="ECO:0000256" key="6">
    <source>
        <dbReference type="SAM" id="MobiDB-lite"/>
    </source>
</evidence>
<name>A0A9J6ZK64_9BACL</name>
<feature type="chain" id="PRO_5039934161" evidence="7">
    <location>
        <begin position="21"/>
        <end position="436"/>
    </location>
</feature>
<dbReference type="PROSITE" id="PS51257">
    <property type="entry name" value="PROKAR_LIPOPROTEIN"/>
    <property type="match status" value="1"/>
</dbReference>
<sequence length="436" mass="48409">MKKTSLLLLITVLCLSVVLAACGSNNKNSNTGNTSNEGSTNNAAKGESEPKPVKLSILAWNNEKEMKPLIDGFKAKYPHITFDFQFVPPVTDYIAKLQTMLLSDTAPDIFMIAAENRNEIMDGGYALDLTDEPFMSVMLDSNKSMVSKDGRTYAFSQSGWAGGLFYNKQLFQEAGITQLPQTWDEFIEASLKLKEIGVIPLYDKMTDITIIHSALFGSNVLSKDPTFDEKLFKGEATFAEGWTEVLTMWKEGLIDNEILTPDMIGMTSDQLMNEFALGKVAMFPGGPWNIGPVEEINPDLEFEIMSIPGKEPGNNYYNGAPGVGFAVNSKTKNKEEALLFLEYMTTQEGLKQFEEGTGGIITVHGYESVVHPAYEPAYRDGLMTGKIYLPMVSWNRHQEALRVQFLVSFQDIAVNKITPEQATASLDNKLKEMDNK</sequence>
<proteinExistence type="predicted"/>
<keyword evidence="1" id="KW-1003">Cell membrane</keyword>
<organism evidence="8 9">
    <name type="scientific">Candidatus Pristimantibacillus lignocellulolyticus</name>
    <dbReference type="NCBI Taxonomy" id="2994561"/>
    <lineage>
        <taxon>Bacteria</taxon>
        <taxon>Bacillati</taxon>
        <taxon>Bacillota</taxon>
        <taxon>Bacilli</taxon>
        <taxon>Bacillales</taxon>
        <taxon>Paenibacillaceae</taxon>
        <taxon>Candidatus Pristimantibacillus</taxon>
    </lineage>
</organism>
<evidence type="ECO:0000256" key="5">
    <source>
        <dbReference type="ARBA" id="ARBA00023288"/>
    </source>
</evidence>
<feature type="compositionally biased region" description="Low complexity" evidence="6">
    <location>
        <begin position="26"/>
        <end position="42"/>
    </location>
</feature>
<dbReference type="Gene3D" id="3.40.190.10">
    <property type="entry name" value="Periplasmic binding protein-like II"/>
    <property type="match status" value="2"/>
</dbReference>
<dbReference type="SUPFAM" id="SSF53850">
    <property type="entry name" value="Periplasmic binding protein-like II"/>
    <property type="match status" value="1"/>
</dbReference>
<reference evidence="8" key="1">
    <citation type="submission" date="2022-05" db="EMBL/GenBank/DDBJ databases">
        <title>Novel bacterial taxa in a minimal lignocellulolytic consortium and its capacity to transform plastics disclosed by genome-resolved metagenomics.</title>
        <authorList>
            <person name="Rodriguez C.A.D."/>
            <person name="Diaz-Garcia L."/>
            <person name="Herrera K."/>
            <person name="Tarazona N.A."/>
            <person name="Sproer C."/>
            <person name="Overmann J."/>
            <person name="Jimenez D.J."/>
        </authorList>
    </citation>
    <scope>NUCLEOTIDE SEQUENCE</scope>
    <source>
        <strain evidence="8">MAG5</strain>
    </source>
</reference>
<dbReference type="AlphaFoldDB" id="A0A9J6ZK64"/>
<evidence type="ECO:0000256" key="3">
    <source>
        <dbReference type="ARBA" id="ARBA00023136"/>
    </source>
</evidence>
<dbReference type="Proteomes" id="UP001056756">
    <property type="component" value="Chromosome"/>
</dbReference>
<dbReference type="Pfam" id="PF01547">
    <property type="entry name" value="SBP_bac_1"/>
    <property type="match status" value="1"/>
</dbReference>
<keyword evidence="3" id="KW-0472">Membrane</keyword>
<evidence type="ECO:0000256" key="2">
    <source>
        <dbReference type="ARBA" id="ARBA00022729"/>
    </source>
</evidence>
<dbReference type="InterPro" id="IPR050490">
    <property type="entry name" value="Bact_solute-bd_prot1"/>
</dbReference>
<dbReference type="InterPro" id="IPR006059">
    <property type="entry name" value="SBP"/>
</dbReference>
<keyword evidence="4" id="KW-0564">Palmitate</keyword>
<accession>A0A9J6ZK64</accession>
<feature type="signal peptide" evidence="7">
    <location>
        <begin position="1"/>
        <end position="20"/>
    </location>
</feature>
<evidence type="ECO:0000256" key="7">
    <source>
        <dbReference type="SAM" id="SignalP"/>
    </source>
</evidence>
<dbReference type="PANTHER" id="PTHR43649">
    <property type="entry name" value="ARABINOSE-BINDING PROTEIN-RELATED"/>
    <property type="match status" value="1"/>
</dbReference>
<evidence type="ECO:0000313" key="8">
    <source>
        <dbReference type="EMBL" id="URN96530.1"/>
    </source>
</evidence>
<feature type="region of interest" description="Disordered" evidence="6">
    <location>
        <begin position="26"/>
        <end position="50"/>
    </location>
</feature>
<dbReference type="PANTHER" id="PTHR43649:SF33">
    <property type="entry name" value="POLYGALACTURONAN_RHAMNOGALACTURONAN-BINDING PROTEIN YTCQ"/>
    <property type="match status" value="1"/>
</dbReference>
<protein>
    <submittedName>
        <fullName evidence="8">Extracellular solute-binding protein</fullName>
    </submittedName>
</protein>
<evidence type="ECO:0000313" key="9">
    <source>
        <dbReference type="Proteomes" id="UP001056756"/>
    </source>
</evidence>
<dbReference type="KEGG" id="plig:NAG76_10040"/>
<evidence type="ECO:0000256" key="4">
    <source>
        <dbReference type="ARBA" id="ARBA00023139"/>
    </source>
</evidence>
<gene>
    <name evidence="8" type="ORF">NAG76_10040</name>
</gene>
<keyword evidence="2 7" id="KW-0732">Signal</keyword>
<keyword evidence="5" id="KW-0449">Lipoprotein</keyword>
<dbReference type="EMBL" id="CP097899">
    <property type="protein sequence ID" value="URN96530.1"/>
    <property type="molecule type" value="Genomic_DNA"/>
</dbReference>
<evidence type="ECO:0000256" key="1">
    <source>
        <dbReference type="ARBA" id="ARBA00022475"/>
    </source>
</evidence>